<accession>A0ACB6FWN2</accession>
<dbReference type="EMBL" id="PDWZ02000002">
    <property type="protein sequence ID" value="KAB2108854.1"/>
    <property type="molecule type" value="Genomic_DNA"/>
</dbReference>
<keyword evidence="2" id="KW-1185">Reference proteome</keyword>
<evidence type="ECO:0000313" key="2">
    <source>
        <dbReference type="Proteomes" id="UP000293547"/>
    </source>
</evidence>
<reference evidence="1 2" key="1">
    <citation type="journal article" date="2019" name="bioRxiv">
        <title>Genomics, evolutionary history and diagnostics of the Alternaria alternata species group including apple and Asian pear pathotypes.</title>
        <authorList>
            <person name="Armitage A.D."/>
            <person name="Cockerton H.M."/>
            <person name="Sreenivasaprasad S."/>
            <person name="Woodhall J.W."/>
            <person name="Lane C.R."/>
            <person name="Harrison R.J."/>
            <person name="Clarkson J.P."/>
        </authorList>
    </citation>
    <scope>NUCLEOTIDE SEQUENCE [LARGE SCALE GENOMIC DNA]</scope>
    <source>
        <strain evidence="1 2">FERA 650</strain>
    </source>
</reference>
<sequence>MATFHQFPRLPAELRAQIWQMTVEPRIVEVDLKTKRELGQHLSSVLVSSTSVPAPLQTCQEARNARLYRRCFSGLTFIYSARADCERRYVWLNLDIDIVSIGESGCDILGPVAHLIKRLRLTRDPTEEWWGRSGGHYELDQFENVSEIQVVLCEDGDMEDWHGASEHYRWHCGAENVLLIDEKEGLEMKLMDLEYKYDRIWEAKHREVGDDSFLYRNGQIINWFEAIEKRGANS</sequence>
<dbReference type="Proteomes" id="UP000293547">
    <property type="component" value="Unassembled WGS sequence"/>
</dbReference>
<name>A0ACB6FWN2_9PLEO</name>
<organism evidence="1 2">
    <name type="scientific">Alternaria gaisen</name>
    <dbReference type="NCBI Taxonomy" id="167740"/>
    <lineage>
        <taxon>Eukaryota</taxon>
        <taxon>Fungi</taxon>
        <taxon>Dikarya</taxon>
        <taxon>Ascomycota</taxon>
        <taxon>Pezizomycotina</taxon>
        <taxon>Dothideomycetes</taxon>
        <taxon>Pleosporomycetidae</taxon>
        <taxon>Pleosporales</taxon>
        <taxon>Pleosporineae</taxon>
        <taxon>Pleosporaceae</taxon>
        <taxon>Alternaria</taxon>
        <taxon>Alternaria sect. Alternaria</taxon>
    </lineage>
</organism>
<protein>
    <submittedName>
        <fullName evidence="1">Uncharacterized protein</fullName>
    </submittedName>
</protein>
<proteinExistence type="predicted"/>
<comment type="caution">
    <text evidence="1">The sequence shown here is derived from an EMBL/GenBank/DDBJ whole genome shotgun (WGS) entry which is preliminary data.</text>
</comment>
<gene>
    <name evidence="1" type="ORF">AG0111_0g2486</name>
</gene>
<evidence type="ECO:0000313" key="1">
    <source>
        <dbReference type="EMBL" id="KAB2108854.1"/>
    </source>
</evidence>